<keyword evidence="1" id="KW-1133">Transmembrane helix</keyword>
<evidence type="ECO:0000313" key="2">
    <source>
        <dbReference type="EMBL" id="KAK0625045.1"/>
    </source>
</evidence>
<keyword evidence="1" id="KW-0472">Membrane</keyword>
<sequence>MYIACSPGCYYCGVSMLISKAHGDTALLRLVNDESSTPMVWFVLSGALYQYYHAHSVCITGSGFYSGAIGFVDLRVFRYPTYPTESYLSTNLPTCIQASTPAEDQNDHITLPTYILDRRVDGPTYRYHTFICKRRGAAAKAVQFQGCKVRWVVSAIGREEGPLRPYPYEKGKCFFCKFRSRGWGWSLAFCLSFSFFYHFLLLSSSSQTKPGQFWAPPPFSWLVLVDACLYAPQTAYLSCLLH</sequence>
<keyword evidence="1" id="KW-0812">Transmembrane</keyword>
<keyword evidence="3" id="KW-1185">Reference proteome</keyword>
<evidence type="ECO:0000313" key="3">
    <source>
        <dbReference type="Proteomes" id="UP001174934"/>
    </source>
</evidence>
<reference evidence="2" key="1">
    <citation type="submission" date="2023-06" db="EMBL/GenBank/DDBJ databases">
        <title>Genome-scale phylogeny and comparative genomics of the fungal order Sordariales.</title>
        <authorList>
            <consortium name="Lawrence Berkeley National Laboratory"/>
            <person name="Hensen N."/>
            <person name="Bonometti L."/>
            <person name="Westerberg I."/>
            <person name="Brannstrom I.O."/>
            <person name="Guillou S."/>
            <person name="Cros-Aarteil S."/>
            <person name="Calhoun S."/>
            <person name="Haridas S."/>
            <person name="Kuo A."/>
            <person name="Mondo S."/>
            <person name="Pangilinan J."/>
            <person name="Riley R."/>
            <person name="LaButti K."/>
            <person name="Andreopoulos B."/>
            <person name="Lipzen A."/>
            <person name="Chen C."/>
            <person name="Yanf M."/>
            <person name="Daum C."/>
            <person name="Ng V."/>
            <person name="Clum A."/>
            <person name="Steindorff A."/>
            <person name="Ohm R."/>
            <person name="Martin F."/>
            <person name="Silar P."/>
            <person name="Natvig D."/>
            <person name="Lalanne C."/>
            <person name="Gautier V."/>
            <person name="Ament-velasquez S.L."/>
            <person name="Kruys A."/>
            <person name="Hutchinson M.I."/>
            <person name="Powell A.J."/>
            <person name="Barry K."/>
            <person name="Miller A.N."/>
            <person name="Grigoriev I.V."/>
            <person name="Debuchy R."/>
            <person name="Gladieux P."/>
            <person name="Thoren M.H."/>
            <person name="Johannesson H."/>
        </authorList>
    </citation>
    <scope>NUCLEOTIDE SEQUENCE</scope>
    <source>
        <strain evidence="2">SMH3391-2</strain>
    </source>
</reference>
<comment type="caution">
    <text evidence="2">The sequence shown here is derived from an EMBL/GenBank/DDBJ whole genome shotgun (WGS) entry which is preliminary data.</text>
</comment>
<dbReference type="Proteomes" id="UP001174934">
    <property type="component" value="Unassembled WGS sequence"/>
</dbReference>
<name>A0AA39X0K8_9PEZI</name>
<proteinExistence type="predicted"/>
<protein>
    <submittedName>
        <fullName evidence="2">Uncharacterized protein</fullName>
    </submittedName>
</protein>
<organism evidence="2 3">
    <name type="scientific">Bombardia bombarda</name>
    <dbReference type="NCBI Taxonomy" id="252184"/>
    <lineage>
        <taxon>Eukaryota</taxon>
        <taxon>Fungi</taxon>
        <taxon>Dikarya</taxon>
        <taxon>Ascomycota</taxon>
        <taxon>Pezizomycotina</taxon>
        <taxon>Sordariomycetes</taxon>
        <taxon>Sordariomycetidae</taxon>
        <taxon>Sordariales</taxon>
        <taxon>Lasiosphaeriaceae</taxon>
        <taxon>Bombardia</taxon>
    </lineage>
</organism>
<accession>A0AA39X0K8</accession>
<dbReference type="EMBL" id="JAULSR010000003">
    <property type="protein sequence ID" value="KAK0625045.1"/>
    <property type="molecule type" value="Genomic_DNA"/>
</dbReference>
<evidence type="ECO:0000256" key="1">
    <source>
        <dbReference type="SAM" id="Phobius"/>
    </source>
</evidence>
<dbReference type="AlphaFoldDB" id="A0AA39X0K8"/>
<feature type="transmembrane region" description="Helical" evidence="1">
    <location>
        <begin position="182"/>
        <end position="201"/>
    </location>
</feature>
<feature type="transmembrane region" description="Helical" evidence="1">
    <location>
        <begin position="221"/>
        <end position="241"/>
    </location>
</feature>
<gene>
    <name evidence="2" type="ORF">B0T17DRAFT_259889</name>
</gene>